<feature type="transmembrane region" description="Helical" evidence="5">
    <location>
        <begin position="37"/>
        <end position="58"/>
    </location>
</feature>
<feature type="transmembrane region" description="Helical" evidence="5">
    <location>
        <begin position="178"/>
        <end position="195"/>
    </location>
</feature>
<evidence type="ECO:0000256" key="5">
    <source>
        <dbReference type="SAM" id="Phobius"/>
    </source>
</evidence>
<gene>
    <name evidence="6" type="ORF">INT48_000287</name>
</gene>
<sequence>MVDIANLLVVTAGLCVNLYGLHTVIYGIPLPGYGGQFQYLTIIGLTIATTSLVVRIINLLTGFLKPVYETLSAIATPVEGLISILYWPIVLYDRTLLLPEGLEYDLPLILDLSIHLIPTIVCWIDLLVYNKDFKRSPTHILAIYIFGLSYFYWANLCFENNGYWVYPLLGKFGDMQRAFFFLFCSWGGALIYKASKSIAVCVTRVELELTIFLFLFLFNSSQSPFFNTRTYRSEAKARNEEDTIK</sequence>
<dbReference type="PANTHER" id="PTHR10989">
    <property type="entry name" value="ANDROGEN-INDUCED PROTEIN 1-RELATED"/>
    <property type="match status" value="1"/>
</dbReference>
<organism evidence="6 7">
    <name type="scientific">Thamnidium elegans</name>
    <dbReference type="NCBI Taxonomy" id="101142"/>
    <lineage>
        <taxon>Eukaryota</taxon>
        <taxon>Fungi</taxon>
        <taxon>Fungi incertae sedis</taxon>
        <taxon>Mucoromycota</taxon>
        <taxon>Mucoromycotina</taxon>
        <taxon>Mucoromycetes</taxon>
        <taxon>Mucorales</taxon>
        <taxon>Mucorineae</taxon>
        <taxon>Mucoraceae</taxon>
        <taxon>Thamnidium</taxon>
    </lineage>
</organism>
<keyword evidence="7" id="KW-1185">Reference proteome</keyword>
<dbReference type="AlphaFoldDB" id="A0A8H7VUY8"/>
<dbReference type="GO" id="GO:0016020">
    <property type="term" value="C:membrane"/>
    <property type="evidence" value="ECO:0007669"/>
    <property type="project" value="InterPro"/>
</dbReference>
<accession>A0A8H7VUY8</accession>
<evidence type="ECO:0000313" key="7">
    <source>
        <dbReference type="Proteomes" id="UP000613177"/>
    </source>
</evidence>
<evidence type="ECO:0000256" key="1">
    <source>
        <dbReference type="ARBA" id="ARBA00004127"/>
    </source>
</evidence>
<evidence type="ECO:0000256" key="3">
    <source>
        <dbReference type="ARBA" id="ARBA00022989"/>
    </source>
</evidence>
<comment type="subcellular location">
    <subcellularLocation>
        <location evidence="1">Endomembrane system</location>
        <topology evidence="1">Multi-pass membrane protein</topology>
    </subcellularLocation>
</comment>
<comment type="caution">
    <text evidence="6">The sequence shown here is derived from an EMBL/GenBank/DDBJ whole genome shotgun (WGS) entry which is preliminary data.</text>
</comment>
<proteinExistence type="predicted"/>
<dbReference type="Pfam" id="PF04750">
    <property type="entry name" value="Far-17a_AIG1"/>
    <property type="match status" value="1"/>
</dbReference>
<keyword evidence="4 5" id="KW-0472">Membrane</keyword>
<dbReference type="InterPro" id="IPR006838">
    <property type="entry name" value="ADTRP_AIG1"/>
</dbReference>
<keyword evidence="2 5" id="KW-0812">Transmembrane</keyword>
<dbReference type="Proteomes" id="UP000613177">
    <property type="component" value="Unassembled WGS sequence"/>
</dbReference>
<keyword evidence="3 5" id="KW-1133">Transmembrane helix</keyword>
<evidence type="ECO:0000256" key="4">
    <source>
        <dbReference type="ARBA" id="ARBA00023136"/>
    </source>
</evidence>
<feature type="transmembrane region" description="Helical" evidence="5">
    <location>
        <begin position="141"/>
        <end position="158"/>
    </location>
</feature>
<feature type="transmembrane region" description="Helical" evidence="5">
    <location>
        <begin position="70"/>
        <end position="89"/>
    </location>
</feature>
<evidence type="ECO:0000256" key="2">
    <source>
        <dbReference type="ARBA" id="ARBA00022692"/>
    </source>
</evidence>
<dbReference type="EMBL" id="JAEPRE010000061">
    <property type="protein sequence ID" value="KAG2234110.1"/>
    <property type="molecule type" value="Genomic_DNA"/>
</dbReference>
<name>A0A8H7VUY8_9FUNG</name>
<dbReference type="PANTHER" id="PTHR10989:SF16">
    <property type="entry name" value="AT02829P-RELATED"/>
    <property type="match status" value="1"/>
</dbReference>
<protein>
    <submittedName>
        <fullName evidence="6">Uncharacterized protein</fullName>
    </submittedName>
</protein>
<reference evidence="6" key="1">
    <citation type="submission" date="2021-01" db="EMBL/GenBank/DDBJ databases">
        <title>Metabolic potential, ecology and presence of endohyphal bacteria is reflected in genomic diversity of Mucoromycotina.</title>
        <authorList>
            <person name="Muszewska A."/>
            <person name="Okrasinska A."/>
            <person name="Steczkiewicz K."/>
            <person name="Drgas O."/>
            <person name="Orlowska M."/>
            <person name="Perlinska-Lenart U."/>
            <person name="Aleksandrzak-Piekarczyk T."/>
            <person name="Szatraj K."/>
            <person name="Zielenkiewicz U."/>
            <person name="Pilsyk S."/>
            <person name="Malc E."/>
            <person name="Mieczkowski P."/>
            <person name="Kruszewska J.S."/>
            <person name="Biernat P."/>
            <person name="Pawlowska J."/>
        </authorList>
    </citation>
    <scope>NUCLEOTIDE SEQUENCE</scope>
    <source>
        <strain evidence="6">WA0000018081</strain>
    </source>
</reference>
<feature type="transmembrane region" description="Helical" evidence="5">
    <location>
        <begin position="7"/>
        <end position="25"/>
    </location>
</feature>
<dbReference type="GO" id="GO:0012505">
    <property type="term" value="C:endomembrane system"/>
    <property type="evidence" value="ECO:0007669"/>
    <property type="project" value="UniProtKB-SubCell"/>
</dbReference>
<evidence type="ECO:0000313" key="6">
    <source>
        <dbReference type="EMBL" id="KAG2234110.1"/>
    </source>
</evidence>
<feature type="transmembrane region" description="Helical" evidence="5">
    <location>
        <begin position="109"/>
        <end position="129"/>
    </location>
</feature>